<feature type="chain" id="PRO_5018785065" evidence="7">
    <location>
        <begin position="18"/>
        <end position="132"/>
    </location>
</feature>
<evidence type="ECO:0000313" key="10">
    <source>
        <dbReference type="Proteomes" id="UP000276260"/>
    </source>
</evidence>
<evidence type="ECO:0000256" key="2">
    <source>
        <dbReference type="ARBA" id="ARBA00022617"/>
    </source>
</evidence>
<keyword evidence="7" id="KW-0732">Signal</keyword>
<dbReference type="PANTHER" id="PTHR40942">
    <property type="match status" value="1"/>
</dbReference>
<dbReference type="GO" id="GO:0009055">
    <property type="term" value="F:electron transfer activity"/>
    <property type="evidence" value="ECO:0007669"/>
    <property type="project" value="InterPro"/>
</dbReference>
<protein>
    <submittedName>
        <fullName evidence="9">Cytochrome c5 family protein</fullName>
    </submittedName>
</protein>
<dbReference type="InterPro" id="IPR036909">
    <property type="entry name" value="Cyt_c-like_dom_sf"/>
</dbReference>
<sequence>MKKLTLALVLMTTAAIANVAAQDADNEALKKRLEPVGQVYLAGAQAAADTGPKGPRTGEQVYQGACFACHGTGALDAPKKGDAAWKPRLAQGMDILKKHAIEGIRAMPPRGTCGDCSDDEIEAAIKFMVEGV</sequence>
<evidence type="ECO:0000259" key="8">
    <source>
        <dbReference type="PROSITE" id="PS51007"/>
    </source>
</evidence>
<organism evidence="9 10">
    <name type="scientific">Rheinheimera mesophila</name>
    <dbReference type="NCBI Taxonomy" id="1547515"/>
    <lineage>
        <taxon>Bacteria</taxon>
        <taxon>Pseudomonadati</taxon>
        <taxon>Pseudomonadota</taxon>
        <taxon>Gammaproteobacteria</taxon>
        <taxon>Chromatiales</taxon>
        <taxon>Chromatiaceae</taxon>
        <taxon>Rheinheimera</taxon>
    </lineage>
</organism>
<proteinExistence type="predicted"/>
<feature type="domain" description="Cytochrome c" evidence="8">
    <location>
        <begin position="53"/>
        <end position="132"/>
    </location>
</feature>
<evidence type="ECO:0000256" key="1">
    <source>
        <dbReference type="ARBA" id="ARBA00022448"/>
    </source>
</evidence>
<evidence type="ECO:0000256" key="6">
    <source>
        <dbReference type="PROSITE-ProRule" id="PRU00433"/>
    </source>
</evidence>
<dbReference type="GO" id="GO:0005506">
    <property type="term" value="F:iron ion binding"/>
    <property type="evidence" value="ECO:0007669"/>
    <property type="project" value="InterPro"/>
</dbReference>
<dbReference type="AlphaFoldDB" id="A0A3P3QGF7"/>
<keyword evidence="3 6" id="KW-0479">Metal-binding</keyword>
<dbReference type="Proteomes" id="UP000276260">
    <property type="component" value="Unassembled WGS sequence"/>
</dbReference>
<gene>
    <name evidence="9" type="ORF">EIK76_11785</name>
</gene>
<dbReference type="EMBL" id="RRCF01000003">
    <property type="protein sequence ID" value="RRJ20201.1"/>
    <property type="molecule type" value="Genomic_DNA"/>
</dbReference>
<evidence type="ECO:0000256" key="5">
    <source>
        <dbReference type="ARBA" id="ARBA00023004"/>
    </source>
</evidence>
<evidence type="ECO:0000256" key="3">
    <source>
        <dbReference type="ARBA" id="ARBA00022723"/>
    </source>
</evidence>
<keyword evidence="1" id="KW-0813">Transport</keyword>
<dbReference type="OrthoDB" id="9814708at2"/>
<reference evidence="9 10" key="1">
    <citation type="submission" date="2018-11" db="EMBL/GenBank/DDBJ databases">
        <title>Draft genome analysis of Rheinheimera mesophila isolated from an industrial waste site.</title>
        <authorList>
            <person name="Yu Q."/>
            <person name="Qi Y."/>
            <person name="Zhang H."/>
            <person name="Lu Y."/>
            <person name="Pu J."/>
        </authorList>
    </citation>
    <scope>NUCLEOTIDE SEQUENCE [LARGE SCALE GENOMIC DNA]</scope>
    <source>
        <strain evidence="9 10">IITR13</strain>
    </source>
</reference>
<dbReference type="SUPFAM" id="SSF46626">
    <property type="entry name" value="Cytochrome c"/>
    <property type="match status" value="1"/>
</dbReference>
<keyword evidence="5 6" id="KW-0408">Iron</keyword>
<accession>A0A3P3QGF7</accession>
<name>A0A3P3QGF7_9GAMM</name>
<keyword evidence="4" id="KW-0249">Electron transport</keyword>
<keyword evidence="2 6" id="KW-0349">Heme</keyword>
<dbReference type="InterPro" id="IPR009056">
    <property type="entry name" value="Cyt_c-like_dom"/>
</dbReference>
<dbReference type="Pfam" id="PF13442">
    <property type="entry name" value="Cytochrome_CBB3"/>
    <property type="match status" value="1"/>
</dbReference>
<dbReference type="PROSITE" id="PS51007">
    <property type="entry name" value="CYTC"/>
    <property type="match status" value="1"/>
</dbReference>
<feature type="signal peptide" evidence="7">
    <location>
        <begin position="1"/>
        <end position="17"/>
    </location>
</feature>
<dbReference type="InterPro" id="IPR002323">
    <property type="entry name" value="Cyt_CIE"/>
</dbReference>
<keyword evidence="10" id="KW-1185">Reference proteome</keyword>
<comment type="caution">
    <text evidence="9">The sequence shown here is derived from an EMBL/GenBank/DDBJ whole genome shotgun (WGS) entry which is preliminary data.</text>
</comment>
<dbReference type="Gene3D" id="1.10.760.10">
    <property type="entry name" value="Cytochrome c-like domain"/>
    <property type="match status" value="1"/>
</dbReference>
<evidence type="ECO:0000256" key="4">
    <source>
        <dbReference type="ARBA" id="ARBA00022982"/>
    </source>
</evidence>
<dbReference type="RefSeq" id="WP_046520349.1">
    <property type="nucleotide sequence ID" value="NZ_LAVS01000032.1"/>
</dbReference>
<dbReference type="PRINTS" id="PR00607">
    <property type="entry name" value="CYTCHROMECIE"/>
</dbReference>
<evidence type="ECO:0000313" key="9">
    <source>
        <dbReference type="EMBL" id="RRJ20201.1"/>
    </source>
</evidence>
<evidence type="ECO:0000256" key="7">
    <source>
        <dbReference type="SAM" id="SignalP"/>
    </source>
</evidence>
<dbReference type="GO" id="GO:0020037">
    <property type="term" value="F:heme binding"/>
    <property type="evidence" value="ECO:0007669"/>
    <property type="project" value="InterPro"/>
</dbReference>
<dbReference type="PANTHER" id="PTHR40942:SF4">
    <property type="entry name" value="CYTOCHROME C5"/>
    <property type="match status" value="1"/>
</dbReference>